<dbReference type="EMBL" id="BAABEO010000017">
    <property type="protein sequence ID" value="GAA3686881.1"/>
    <property type="molecule type" value="Genomic_DNA"/>
</dbReference>
<keyword evidence="2" id="KW-0805">Transcription regulation</keyword>
<dbReference type="PANTHER" id="PTHR30118">
    <property type="entry name" value="HTH-TYPE TRANSCRIPTIONAL REGULATOR LEUO-RELATED"/>
    <property type="match status" value="1"/>
</dbReference>
<dbReference type="Proteomes" id="UP001500752">
    <property type="component" value="Unassembled WGS sequence"/>
</dbReference>
<dbReference type="SUPFAM" id="SSF53850">
    <property type="entry name" value="Periplasmic binding protein-like II"/>
    <property type="match status" value="1"/>
</dbReference>
<dbReference type="PANTHER" id="PTHR30118:SF15">
    <property type="entry name" value="TRANSCRIPTIONAL REGULATORY PROTEIN"/>
    <property type="match status" value="1"/>
</dbReference>
<dbReference type="PROSITE" id="PS50931">
    <property type="entry name" value="HTH_LYSR"/>
    <property type="match status" value="1"/>
</dbReference>
<dbReference type="InterPro" id="IPR050389">
    <property type="entry name" value="LysR-type_TF"/>
</dbReference>
<sequence length="335" mass="35877">MKRGAGDESAPEDGAAAGALDPGFDLNLVRTFVLLHETLSVTRTAEYLGVRQPTVSHSLGRLRRLFDDPLFTREGRTLVPTRAARRLYAPLRDALQNVDQALSRTRHFDAATSDATFTVAMSSLGEVRFLPSVLELLATEAPGVRVESVGLDREAAVEQLLSGSVDAAFGSVELPSAGVSRMPLFRSGYALLADAANPIVGGEPTLADFEAARHVVVATASGHGVPEAVVERLGIRRRVLVRVGHFAVLPTLVRGSDLVAVLPEDIARIFAADFGLGTAALPFEVPPVEVALYCRPEHMATEEQRWFADLIRRAVVLEGTPGRGAGGARHPEREP</sequence>
<dbReference type="CDD" id="cd08459">
    <property type="entry name" value="PBP2_DntR_NahR_LinR_like"/>
    <property type="match status" value="1"/>
</dbReference>
<dbReference type="InterPro" id="IPR005119">
    <property type="entry name" value="LysR_subst-bd"/>
</dbReference>
<evidence type="ECO:0000256" key="2">
    <source>
        <dbReference type="ARBA" id="ARBA00023015"/>
    </source>
</evidence>
<dbReference type="Gene3D" id="3.40.190.10">
    <property type="entry name" value="Periplasmic binding protein-like II"/>
    <property type="match status" value="2"/>
</dbReference>
<dbReference type="InterPro" id="IPR000847">
    <property type="entry name" value="LysR_HTH_N"/>
</dbReference>
<evidence type="ECO:0000259" key="5">
    <source>
        <dbReference type="PROSITE" id="PS50931"/>
    </source>
</evidence>
<evidence type="ECO:0000256" key="3">
    <source>
        <dbReference type="ARBA" id="ARBA00023125"/>
    </source>
</evidence>
<keyword evidence="3" id="KW-0238">DNA-binding</keyword>
<keyword evidence="7" id="KW-1185">Reference proteome</keyword>
<organism evidence="6 7">
    <name type="scientific">Arthrobacter ginkgonis</name>
    <dbReference type="NCBI Taxonomy" id="1630594"/>
    <lineage>
        <taxon>Bacteria</taxon>
        <taxon>Bacillati</taxon>
        <taxon>Actinomycetota</taxon>
        <taxon>Actinomycetes</taxon>
        <taxon>Micrococcales</taxon>
        <taxon>Micrococcaceae</taxon>
        <taxon>Arthrobacter</taxon>
    </lineage>
</organism>
<dbReference type="Pfam" id="PF03466">
    <property type="entry name" value="LysR_substrate"/>
    <property type="match status" value="1"/>
</dbReference>
<reference evidence="7" key="1">
    <citation type="journal article" date="2019" name="Int. J. Syst. Evol. Microbiol.">
        <title>The Global Catalogue of Microorganisms (GCM) 10K type strain sequencing project: providing services to taxonomists for standard genome sequencing and annotation.</title>
        <authorList>
            <consortium name="The Broad Institute Genomics Platform"/>
            <consortium name="The Broad Institute Genome Sequencing Center for Infectious Disease"/>
            <person name="Wu L."/>
            <person name="Ma J."/>
        </authorList>
    </citation>
    <scope>NUCLEOTIDE SEQUENCE [LARGE SCALE GENOMIC DNA]</scope>
    <source>
        <strain evidence="7">JCM 30742</strain>
    </source>
</reference>
<keyword evidence="4" id="KW-0804">Transcription</keyword>
<accession>A0ABP7CFY1</accession>
<evidence type="ECO:0000313" key="6">
    <source>
        <dbReference type="EMBL" id="GAA3686881.1"/>
    </source>
</evidence>
<protein>
    <submittedName>
        <fullName evidence="6">LysR family transcriptional regulator</fullName>
    </submittedName>
</protein>
<dbReference type="InterPro" id="IPR036390">
    <property type="entry name" value="WH_DNA-bd_sf"/>
</dbReference>
<name>A0ABP7CFY1_9MICC</name>
<evidence type="ECO:0000313" key="7">
    <source>
        <dbReference type="Proteomes" id="UP001500752"/>
    </source>
</evidence>
<evidence type="ECO:0000256" key="4">
    <source>
        <dbReference type="ARBA" id="ARBA00023163"/>
    </source>
</evidence>
<dbReference type="InterPro" id="IPR036388">
    <property type="entry name" value="WH-like_DNA-bd_sf"/>
</dbReference>
<proteinExistence type="inferred from homology"/>
<feature type="domain" description="HTH lysR-type" evidence="5">
    <location>
        <begin position="24"/>
        <end position="81"/>
    </location>
</feature>
<gene>
    <name evidence="6" type="ORF">GCM10023081_25240</name>
</gene>
<comment type="caution">
    <text evidence="6">The sequence shown here is derived from an EMBL/GenBank/DDBJ whole genome shotgun (WGS) entry which is preliminary data.</text>
</comment>
<dbReference type="SUPFAM" id="SSF46785">
    <property type="entry name" value="Winged helix' DNA-binding domain"/>
    <property type="match status" value="1"/>
</dbReference>
<comment type="similarity">
    <text evidence="1">Belongs to the LysR transcriptional regulatory family.</text>
</comment>
<dbReference type="Pfam" id="PF00126">
    <property type="entry name" value="HTH_1"/>
    <property type="match status" value="1"/>
</dbReference>
<evidence type="ECO:0000256" key="1">
    <source>
        <dbReference type="ARBA" id="ARBA00009437"/>
    </source>
</evidence>
<dbReference type="Gene3D" id="1.10.10.10">
    <property type="entry name" value="Winged helix-like DNA-binding domain superfamily/Winged helix DNA-binding domain"/>
    <property type="match status" value="1"/>
</dbReference>